<dbReference type="Proteomes" id="UP001141183">
    <property type="component" value="Unassembled WGS sequence"/>
</dbReference>
<feature type="domain" description="DUF1540" evidence="1">
    <location>
        <begin position="75"/>
        <end position="113"/>
    </location>
</feature>
<keyword evidence="3" id="KW-1185">Reference proteome</keyword>
<dbReference type="AlphaFoldDB" id="A0A9X3XN52"/>
<dbReference type="Pfam" id="PF07561">
    <property type="entry name" value="DUF1540"/>
    <property type="match status" value="2"/>
</dbReference>
<organism evidence="2 3">
    <name type="scientific">Clostridium tertium</name>
    <dbReference type="NCBI Taxonomy" id="1559"/>
    <lineage>
        <taxon>Bacteria</taxon>
        <taxon>Bacillati</taxon>
        <taxon>Bacillota</taxon>
        <taxon>Clostridia</taxon>
        <taxon>Eubacteriales</taxon>
        <taxon>Clostridiaceae</taxon>
        <taxon>Clostridium</taxon>
    </lineage>
</organism>
<dbReference type="RefSeq" id="WP_097032844.1">
    <property type="nucleotide sequence ID" value="NZ_CAJMCA010000197.1"/>
</dbReference>
<gene>
    <name evidence="2" type="ORF">NE398_13080</name>
</gene>
<protein>
    <submittedName>
        <fullName evidence="2">DUF1540 domain-containing protein</fullName>
    </submittedName>
</protein>
<name>A0A9X3XN52_9CLOT</name>
<feature type="domain" description="DUF1540" evidence="1">
    <location>
        <begin position="5"/>
        <end position="41"/>
    </location>
</feature>
<accession>A0A9X3XN52</accession>
<proteinExistence type="predicted"/>
<evidence type="ECO:0000259" key="1">
    <source>
        <dbReference type="Pfam" id="PF07561"/>
    </source>
</evidence>
<evidence type="ECO:0000313" key="3">
    <source>
        <dbReference type="Proteomes" id="UP001141183"/>
    </source>
</evidence>
<dbReference type="InterPro" id="IPR011437">
    <property type="entry name" value="DUF1540"/>
</dbReference>
<dbReference type="EMBL" id="JAMRYU010000013">
    <property type="protein sequence ID" value="MDC4241094.1"/>
    <property type="molecule type" value="Genomic_DNA"/>
</dbReference>
<evidence type="ECO:0000313" key="2">
    <source>
        <dbReference type="EMBL" id="MDC4241094.1"/>
    </source>
</evidence>
<reference evidence="2" key="1">
    <citation type="submission" date="2022-05" db="EMBL/GenBank/DDBJ databases">
        <title>Draft genome sequence of Clostridium tertium strain CP3 isolated from Peru.</title>
        <authorList>
            <person name="Hurtado R."/>
            <person name="Lima L."/>
            <person name="Sousa T."/>
            <person name="Jaiswal A.K."/>
            <person name="Tiwari S."/>
            <person name="Maturrano L."/>
            <person name="Brenig B."/>
            <person name="Azevedo V."/>
        </authorList>
    </citation>
    <scope>NUCLEOTIDE SEQUENCE</scope>
    <source>
        <strain evidence="2">CP3</strain>
    </source>
</reference>
<sequence>MNRLACNVRKCNHNFFGICDNDNIKIINKIDGELKTSCITFEKYKISKRVFMIGKTDLYIDRLDKIQDSLLTPYIECSAEKCFYNKEKICCSSYVMISSIKENGKLEGRCESFKAN</sequence>
<comment type="caution">
    <text evidence="2">The sequence shown here is derived from an EMBL/GenBank/DDBJ whole genome shotgun (WGS) entry which is preliminary data.</text>
</comment>